<dbReference type="GO" id="GO:0004519">
    <property type="term" value="F:endonuclease activity"/>
    <property type="evidence" value="ECO:0007669"/>
    <property type="project" value="UniProtKB-KW"/>
</dbReference>
<protein>
    <submittedName>
        <fullName evidence="1">Restriction endonuclease</fullName>
    </submittedName>
</protein>
<dbReference type="RefSeq" id="YP_004323664.1">
    <property type="nucleotide sequence ID" value="NC_015285.1"/>
</dbReference>
<dbReference type="GeneID" id="10328291"/>
<reference evidence="1 2" key="1">
    <citation type="journal article" date="2010" name="Environ. Microbiol.">
        <title>Genomic analysis of oceanic cyanobacterial myoviruses compared with T4-like myoviruses from diverse hosts and environments.</title>
        <authorList>
            <person name="Sullivan M.B."/>
            <person name="Huang K.H."/>
            <person name="Ignacio-Espinoza J.C."/>
            <person name="Berlin A.M."/>
            <person name="Kelly L."/>
            <person name="Weigele P.R."/>
            <person name="DeFrancesco A.S."/>
            <person name="Kern S.E."/>
            <person name="Thompson L.R."/>
            <person name="Young S."/>
            <person name="Yandava C."/>
            <person name="Fu R."/>
            <person name="Krastins B."/>
            <person name="Chase M."/>
            <person name="Sarracino D."/>
            <person name="Osburne M.S."/>
            <person name="Henn M.R."/>
            <person name="Chisholm S.W."/>
        </authorList>
    </citation>
    <scope>NUCLEOTIDE SEQUENCE [LARGE SCALE GENOMIC DNA]</scope>
    <source>
        <strain evidence="1">Syn33</strain>
    </source>
</reference>
<proteinExistence type="predicted"/>
<keyword evidence="2" id="KW-1185">Reference proteome</keyword>
<sequence>MPFLCHTIRVKGTDMYPKKLQEVLAFLNSIQIDIAEGHEDGRVNSITDEDTLIDLLIEEFGADNIIKPPPRCWWDVKIFGYFFNIKSSGYDAADNFSSKSAILWALTSLSEKDVVIKGRDQWKQFQDRLKDAKDTDNNRDYYILSINKNTNEVHLSSLKTLNRITSNGNNLPFQINWKHNITTVNRTHRQAYDFLVQCYKESVSKKLSQHDDYESL</sequence>
<dbReference type="REBASE" id="35928">
    <property type="entry name" value="PphSyn33ORF58P"/>
</dbReference>
<evidence type="ECO:0000313" key="2">
    <source>
        <dbReference type="Proteomes" id="UP000006537"/>
    </source>
</evidence>
<keyword evidence="1" id="KW-0378">Hydrolase</keyword>
<dbReference type="KEGG" id="vg:10328291"/>
<accession>E3SQU4</accession>
<evidence type="ECO:0000313" key="1">
    <source>
        <dbReference type="EMBL" id="ADO99726.1"/>
    </source>
</evidence>
<organism evidence="1 2">
    <name type="scientific">Prochlorococcus phage Syn33</name>
    <dbReference type="NCBI Taxonomy" id="444878"/>
    <lineage>
        <taxon>Viruses</taxon>
        <taxon>Duplodnaviria</taxon>
        <taxon>Heunggongvirae</taxon>
        <taxon>Uroviricota</taxon>
        <taxon>Caudoviricetes</taxon>
        <taxon>Pantevenvirales</taxon>
        <taxon>Kyanoviridae</taxon>
        <taxon>Brizovirus</taxon>
        <taxon>Brizovirus syn33</taxon>
    </lineage>
</organism>
<keyword evidence="1" id="KW-0255">Endonuclease</keyword>
<name>E3SQU4_9CAUD</name>
<dbReference type="OrthoDB" id="13972at10239"/>
<keyword evidence="1" id="KW-0540">Nuclease</keyword>
<dbReference type="Proteomes" id="UP000006537">
    <property type="component" value="Segment"/>
</dbReference>
<dbReference type="EMBL" id="GU071108">
    <property type="protein sequence ID" value="ADO99726.1"/>
    <property type="molecule type" value="Genomic_DNA"/>
</dbReference>
<gene>
    <name evidence="1" type="ORF">Syn33_057</name>
</gene>